<evidence type="ECO:0000259" key="2">
    <source>
        <dbReference type="Pfam" id="PF00857"/>
    </source>
</evidence>
<dbReference type="Pfam" id="PF00857">
    <property type="entry name" value="Isochorismatase"/>
    <property type="match status" value="1"/>
</dbReference>
<dbReference type="GO" id="GO:0016787">
    <property type="term" value="F:hydrolase activity"/>
    <property type="evidence" value="ECO:0007669"/>
    <property type="project" value="UniProtKB-KW"/>
</dbReference>
<reference evidence="3 4" key="1">
    <citation type="submission" date="2022-02" db="EMBL/GenBank/DDBJ databases">
        <title>Uncovering new skin microbiome diversity through culturing and metagenomics.</title>
        <authorList>
            <person name="Conlan S."/>
            <person name="Deming C."/>
            <person name="Nisc Comparative Sequencing Program N."/>
            <person name="Segre J.A."/>
        </authorList>
    </citation>
    <scope>NUCLEOTIDE SEQUENCE [LARGE SCALE GENOMIC DNA]</scope>
    <source>
        <strain evidence="3 4">ACRQZ</strain>
    </source>
</reference>
<dbReference type="Proteomes" id="UP001521931">
    <property type="component" value="Unassembled WGS sequence"/>
</dbReference>
<dbReference type="EMBL" id="JAKRCV010000005">
    <property type="protein sequence ID" value="MCG7320854.1"/>
    <property type="molecule type" value="Genomic_DNA"/>
</dbReference>
<evidence type="ECO:0000313" key="3">
    <source>
        <dbReference type="EMBL" id="MCG7320854.1"/>
    </source>
</evidence>
<keyword evidence="4" id="KW-1185">Reference proteome</keyword>
<keyword evidence="1 3" id="KW-0378">Hydrolase</keyword>
<dbReference type="PANTHER" id="PTHR43540">
    <property type="entry name" value="PEROXYUREIDOACRYLATE/UREIDOACRYLATE AMIDOHYDROLASE-RELATED"/>
    <property type="match status" value="1"/>
</dbReference>
<protein>
    <submittedName>
        <fullName evidence="3">Cysteine hydrolase</fullName>
    </submittedName>
</protein>
<name>A0ABS9PZ12_9MICO</name>
<organism evidence="3 4">
    <name type="scientific">Arsenicicoccus bolidensis</name>
    <dbReference type="NCBI Taxonomy" id="229480"/>
    <lineage>
        <taxon>Bacteria</taxon>
        <taxon>Bacillati</taxon>
        <taxon>Actinomycetota</taxon>
        <taxon>Actinomycetes</taxon>
        <taxon>Micrococcales</taxon>
        <taxon>Intrasporangiaceae</taxon>
        <taxon>Arsenicicoccus</taxon>
    </lineage>
</organism>
<feature type="domain" description="Isochorismatase-like" evidence="2">
    <location>
        <begin position="11"/>
        <end position="178"/>
    </location>
</feature>
<evidence type="ECO:0000313" key="4">
    <source>
        <dbReference type="Proteomes" id="UP001521931"/>
    </source>
</evidence>
<dbReference type="PANTHER" id="PTHR43540:SF1">
    <property type="entry name" value="ISOCHORISMATASE HYDROLASE"/>
    <property type="match status" value="1"/>
</dbReference>
<accession>A0ABS9PZ12</accession>
<evidence type="ECO:0000256" key="1">
    <source>
        <dbReference type="ARBA" id="ARBA00022801"/>
    </source>
</evidence>
<dbReference type="Gene3D" id="3.40.50.850">
    <property type="entry name" value="Isochorismatase-like"/>
    <property type="match status" value="1"/>
</dbReference>
<dbReference type="InterPro" id="IPR000868">
    <property type="entry name" value="Isochorismatase-like_dom"/>
</dbReference>
<dbReference type="SUPFAM" id="SSF52499">
    <property type="entry name" value="Isochorismatase-like hydrolases"/>
    <property type="match status" value="1"/>
</dbReference>
<dbReference type="InterPro" id="IPR036380">
    <property type="entry name" value="Isochorismatase-like_sf"/>
</dbReference>
<dbReference type="RefSeq" id="WP_239262129.1">
    <property type="nucleotide sequence ID" value="NZ_JAKRCV010000005.1"/>
</dbReference>
<gene>
    <name evidence="3" type="ORF">MHL29_02955</name>
</gene>
<dbReference type="InterPro" id="IPR050272">
    <property type="entry name" value="Isochorismatase-like_hydrls"/>
</dbReference>
<comment type="caution">
    <text evidence="3">The sequence shown here is derived from an EMBL/GenBank/DDBJ whole genome shotgun (WGS) entry which is preliminary data.</text>
</comment>
<sequence length="187" mass="19698">MADSTPDGDAWLVVIDPQVIFASPESDWGSPMFAAIVPRVHALARGFTGRVVVTRFVAPTSPRGSWADYYSRWPFARVEDSDPLYAVVPELASLAAGEHVVTEPTFGKWGVALREIVGATPRLVLTGVSTDCCVIATALAAADAGARVTVVTDACAGSTPDDHAAALRVMSLFEPQITLTTTAELLA</sequence>
<proteinExistence type="predicted"/>